<protein>
    <submittedName>
        <fullName evidence="2">Nucleoside-diphosphate-sugar epimerase</fullName>
    </submittedName>
</protein>
<dbReference type="InterPro" id="IPR001509">
    <property type="entry name" value="Epimerase_deHydtase"/>
</dbReference>
<gene>
    <name evidence="2" type="ORF">Ga0080559_TMP5173</name>
</gene>
<organism evidence="2 3">
    <name type="scientific">Salipiger profundus</name>
    <dbReference type="NCBI Taxonomy" id="1229727"/>
    <lineage>
        <taxon>Bacteria</taxon>
        <taxon>Pseudomonadati</taxon>
        <taxon>Pseudomonadota</taxon>
        <taxon>Alphaproteobacteria</taxon>
        <taxon>Rhodobacterales</taxon>
        <taxon>Roseobacteraceae</taxon>
        <taxon>Salipiger</taxon>
    </lineage>
</organism>
<dbReference type="SUPFAM" id="SSF51735">
    <property type="entry name" value="NAD(P)-binding Rossmann-fold domains"/>
    <property type="match status" value="1"/>
</dbReference>
<reference evidence="2 3" key="1">
    <citation type="submission" date="2016-03" db="EMBL/GenBank/DDBJ databases">
        <title>Deep-sea bacteria in the southern Pacific.</title>
        <authorList>
            <person name="Tang K."/>
        </authorList>
    </citation>
    <scope>NUCLEOTIDE SEQUENCE [LARGE SCALE GENOMIC DNA]</scope>
    <source>
        <strain evidence="2 3">JLT2016</strain>
        <plasmid evidence="3">Plasmid ptpro6</plasmid>
    </source>
</reference>
<keyword evidence="3" id="KW-1185">Reference proteome</keyword>
<dbReference type="KEGG" id="tpro:Ga0080559_TMP5173"/>
<dbReference type="Proteomes" id="UP000186559">
    <property type="component" value="Plasmid pTPRO6"/>
</dbReference>
<dbReference type="Pfam" id="PF01370">
    <property type="entry name" value="Epimerase"/>
    <property type="match status" value="1"/>
</dbReference>
<dbReference type="PANTHER" id="PTHR48079:SF6">
    <property type="entry name" value="NAD(P)-BINDING DOMAIN-CONTAINING PROTEIN-RELATED"/>
    <property type="match status" value="1"/>
</dbReference>
<dbReference type="InterPro" id="IPR051783">
    <property type="entry name" value="NAD(P)-dependent_oxidoreduct"/>
</dbReference>
<keyword evidence="2" id="KW-0614">Plasmid</keyword>
<dbReference type="Gene3D" id="3.40.50.720">
    <property type="entry name" value="NAD(P)-binding Rossmann-like Domain"/>
    <property type="match status" value="1"/>
</dbReference>
<sequence>MFITGAAGYVGRNLLRHFIAKGHRVTGLVRNEEAARRVASWGGEPVLGDMLTADLVPLMSGAETLIHAAASVDHGVGSPAARVNPEGTRRVLDAARQAGVTKVVHISTDSVLQNGRPLSNVDETTPYPARPAGAYSAGKAEAERIARRAATAGQHVVILRPRMVWGRDDTTALPVLVEAVRSGKFAWISGGGYRSSTMHIANLCHAVDLALRHGRSGEIYHVSDGPARTFRETVTGLLESQGLEVPDKSVPRGVLRTVARIGDGLHRVSGGRLHGPLSFQDYATSAVEITLDTRKAERELGYAPIITWEDGLLELSSKEVAISRGER</sequence>
<feature type="domain" description="NAD-dependent epimerase/dehydratase" evidence="1">
    <location>
        <begin position="1"/>
        <end position="222"/>
    </location>
</feature>
<dbReference type="AlphaFoldDB" id="A0A1U7DDS3"/>
<dbReference type="InterPro" id="IPR036291">
    <property type="entry name" value="NAD(P)-bd_dom_sf"/>
</dbReference>
<evidence type="ECO:0000313" key="3">
    <source>
        <dbReference type="Proteomes" id="UP000186559"/>
    </source>
</evidence>
<dbReference type="PANTHER" id="PTHR48079">
    <property type="entry name" value="PROTEIN YEEZ"/>
    <property type="match status" value="1"/>
</dbReference>
<dbReference type="GO" id="GO:0004029">
    <property type="term" value="F:aldehyde dehydrogenase (NAD+) activity"/>
    <property type="evidence" value="ECO:0007669"/>
    <property type="project" value="TreeGrafter"/>
</dbReference>
<dbReference type="GO" id="GO:0005737">
    <property type="term" value="C:cytoplasm"/>
    <property type="evidence" value="ECO:0007669"/>
    <property type="project" value="TreeGrafter"/>
</dbReference>
<proteinExistence type="predicted"/>
<name>A0A1U7DDS3_9RHOB</name>
<geneLocation type="plasmid" evidence="3">
    <name>ptpro6</name>
</geneLocation>
<evidence type="ECO:0000259" key="1">
    <source>
        <dbReference type="Pfam" id="PF01370"/>
    </source>
</evidence>
<accession>A0A1U7DDS3</accession>
<dbReference type="EMBL" id="CP014802">
    <property type="protein sequence ID" value="APX26273.1"/>
    <property type="molecule type" value="Genomic_DNA"/>
</dbReference>
<evidence type="ECO:0000313" key="2">
    <source>
        <dbReference type="EMBL" id="APX26273.1"/>
    </source>
</evidence>